<evidence type="ECO:0008006" key="4">
    <source>
        <dbReference type="Google" id="ProtNLM"/>
    </source>
</evidence>
<keyword evidence="3" id="KW-1185">Reference proteome</keyword>
<protein>
    <recommendedName>
        <fullName evidence="4">Natural killer cell triggering receptor</fullName>
    </recommendedName>
</protein>
<dbReference type="EMBL" id="CAXITT010000235">
    <property type="protein sequence ID" value="CAL1536642.1"/>
    <property type="molecule type" value="Genomic_DNA"/>
</dbReference>
<feature type="compositionally biased region" description="Polar residues" evidence="1">
    <location>
        <begin position="50"/>
        <end position="62"/>
    </location>
</feature>
<feature type="region of interest" description="Disordered" evidence="1">
    <location>
        <begin position="108"/>
        <end position="155"/>
    </location>
</feature>
<feature type="non-terminal residue" evidence="2">
    <location>
        <position position="155"/>
    </location>
</feature>
<evidence type="ECO:0000313" key="3">
    <source>
        <dbReference type="Proteomes" id="UP001497497"/>
    </source>
</evidence>
<feature type="compositionally biased region" description="Basic residues" evidence="1">
    <location>
        <begin position="40"/>
        <end position="49"/>
    </location>
</feature>
<gene>
    <name evidence="2" type="ORF">GSLYS_00010555001</name>
</gene>
<sequence length="155" mass="16970">AQKNQEDKREITGSMPAVAPDEVAHVADGLGTQKPDSKSRSHKKKKRPIRTNSENNALPSDASNHENNVEMKEDEKVKDSKSDLENVLTTPQKISNKLEAKDVISHSEIWPSQEDMTKQEAKPGSVLAAESLSGGKPDMSVNHLEAPAPETPELR</sequence>
<feature type="region of interest" description="Disordered" evidence="1">
    <location>
        <begin position="1"/>
        <end position="91"/>
    </location>
</feature>
<evidence type="ECO:0000256" key="1">
    <source>
        <dbReference type="SAM" id="MobiDB-lite"/>
    </source>
</evidence>
<proteinExistence type="predicted"/>
<accession>A0AAV2HRA7</accession>
<dbReference type="Proteomes" id="UP001497497">
    <property type="component" value="Unassembled WGS sequence"/>
</dbReference>
<organism evidence="2 3">
    <name type="scientific">Lymnaea stagnalis</name>
    <name type="common">Great pond snail</name>
    <name type="synonym">Helix stagnalis</name>
    <dbReference type="NCBI Taxonomy" id="6523"/>
    <lineage>
        <taxon>Eukaryota</taxon>
        <taxon>Metazoa</taxon>
        <taxon>Spiralia</taxon>
        <taxon>Lophotrochozoa</taxon>
        <taxon>Mollusca</taxon>
        <taxon>Gastropoda</taxon>
        <taxon>Heterobranchia</taxon>
        <taxon>Euthyneura</taxon>
        <taxon>Panpulmonata</taxon>
        <taxon>Hygrophila</taxon>
        <taxon>Lymnaeoidea</taxon>
        <taxon>Lymnaeidae</taxon>
        <taxon>Lymnaea</taxon>
    </lineage>
</organism>
<name>A0AAV2HRA7_LYMST</name>
<evidence type="ECO:0000313" key="2">
    <source>
        <dbReference type="EMBL" id="CAL1536642.1"/>
    </source>
</evidence>
<dbReference type="AlphaFoldDB" id="A0AAV2HRA7"/>
<reference evidence="2 3" key="1">
    <citation type="submission" date="2024-04" db="EMBL/GenBank/DDBJ databases">
        <authorList>
            <consortium name="Genoscope - CEA"/>
            <person name="William W."/>
        </authorList>
    </citation>
    <scope>NUCLEOTIDE SEQUENCE [LARGE SCALE GENOMIC DNA]</scope>
</reference>
<feature type="non-terminal residue" evidence="2">
    <location>
        <position position="1"/>
    </location>
</feature>
<comment type="caution">
    <text evidence="2">The sequence shown here is derived from an EMBL/GenBank/DDBJ whole genome shotgun (WGS) entry which is preliminary data.</text>
</comment>
<feature type="compositionally biased region" description="Basic and acidic residues" evidence="1">
    <location>
        <begin position="1"/>
        <end position="11"/>
    </location>
</feature>
<feature type="compositionally biased region" description="Basic and acidic residues" evidence="1">
    <location>
        <begin position="63"/>
        <end position="84"/>
    </location>
</feature>